<dbReference type="InterPro" id="IPR016197">
    <property type="entry name" value="Chromo-like_dom_sf"/>
</dbReference>
<dbReference type="AlphaFoldDB" id="A0A103XEK9"/>
<feature type="domain" description="Chromo" evidence="4">
    <location>
        <begin position="102"/>
        <end position="161"/>
    </location>
</feature>
<dbReference type="Proteomes" id="UP000243975">
    <property type="component" value="Unassembled WGS sequence"/>
</dbReference>
<keyword evidence="6" id="KW-1185">Reference proteome</keyword>
<dbReference type="InterPro" id="IPR023779">
    <property type="entry name" value="Chromodomain_CS"/>
</dbReference>
<dbReference type="OMA" id="FYEQHIQ"/>
<dbReference type="SUPFAM" id="SSF54160">
    <property type="entry name" value="Chromo domain-like"/>
    <property type="match status" value="1"/>
</dbReference>
<evidence type="ECO:0000259" key="4">
    <source>
        <dbReference type="PROSITE" id="PS50013"/>
    </source>
</evidence>
<dbReference type="Gramene" id="KVH89325">
    <property type="protein sequence ID" value="KVH89325"/>
    <property type="gene ID" value="Ccrd_008688"/>
</dbReference>
<evidence type="ECO:0000313" key="6">
    <source>
        <dbReference type="Proteomes" id="UP000243975"/>
    </source>
</evidence>
<comment type="subcellular location">
    <subcellularLocation>
        <location evidence="1">Nucleus</location>
    </subcellularLocation>
</comment>
<dbReference type="GO" id="GO:0000792">
    <property type="term" value="C:heterochromatin"/>
    <property type="evidence" value="ECO:0007669"/>
    <property type="project" value="UniProtKB-ARBA"/>
</dbReference>
<dbReference type="SMART" id="SM00298">
    <property type="entry name" value="CHROMO"/>
    <property type="match status" value="1"/>
</dbReference>
<dbReference type="PROSITE" id="PS00598">
    <property type="entry name" value="CHROMO_1"/>
    <property type="match status" value="1"/>
</dbReference>
<reference evidence="5 6" key="1">
    <citation type="journal article" date="2016" name="Sci. Rep.">
        <title>The genome sequence of the outbreeding globe artichoke constructed de novo incorporating a phase-aware low-pass sequencing strategy of F1 progeny.</title>
        <authorList>
            <person name="Scaglione D."/>
            <person name="Reyes-Chin-Wo S."/>
            <person name="Acquadro A."/>
            <person name="Froenicke L."/>
            <person name="Portis E."/>
            <person name="Beitel C."/>
            <person name="Tirone M."/>
            <person name="Mauro R."/>
            <person name="Lo Monaco A."/>
            <person name="Mauromicale G."/>
            <person name="Faccioli P."/>
            <person name="Cattivelli L."/>
            <person name="Rieseberg L."/>
            <person name="Michelmore R."/>
            <person name="Lanteri S."/>
        </authorList>
    </citation>
    <scope>NUCLEOTIDE SEQUENCE [LARGE SCALE GENOMIC DNA]</scope>
    <source>
        <strain evidence="5">2C</strain>
    </source>
</reference>
<dbReference type="STRING" id="59895.A0A103XEK9"/>
<dbReference type="PROSITE" id="PS50013">
    <property type="entry name" value="CHROMO_2"/>
    <property type="match status" value="1"/>
</dbReference>
<dbReference type="InterPro" id="IPR000953">
    <property type="entry name" value="Chromo/chromo_shadow_dom"/>
</dbReference>
<keyword evidence="2" id="KW-0539">Nucleus</keyword>
<dbReference type="Gene3D" id="2.40.50.40">
    <property type="match status" value="1"/>
</dbReference>
<dbReference type="PANTHER" id="PTHR47240:SF5">
    <property type="entry name" value="CHROMATIN REMODELING &amp; TRANSCRIPTIONAL ACTIVATION CHROMO-DOMAIN FAMILY"/>
    <property type="match status" value="1"/>
</dbReference>
<dbReference type="GO" id="GO:0005634">
    <property type="term" value="C:nucleus"/>
    <property type="evidence" value="ECO:0007669"/>
    <property type="project" value="UniProtKB-SubCell"/>
</dbReference>
<sequence>MKGGGRRKSISSNPPPPPPQVHNNLVSPGNVDAEYYKRNGEVQQQLLLLNDGGDKYEDEEEDEYDEEYDDQFADQENEGGEGEGEGEGEDGEERPKLAEGFYEIESVRKKRSRKSKVQYLIKWRGWPEAANTWEPVENLMSCSDVIDAFEDRMRSGKQRSSRKHKRKNAVAPQPQAKKKKKQQQQSSPAATYDVPSVKIKIIDGPLSHPSGKDPTCSKWVENNVGVVGNVKTTKHLSDNGSLLVPQQIGEMNETNELNVKLCELKDTSSTDKENVNEFVIHTEEDRSGEGGSPSNGISNVNGPRSVWASRSVGAKRRKSGAVKRFKQDINPIVTNEAHDGIERITNVNGVVVEHGTENFDQVGNCFGSMNMVDTSRSMYGITKIIKPVEYSISTLNDTQDILVTFSVLSELERNRRRKRKEENERRWELKKDNVTSSRSDGKEVMVDNRYLKTNYPLLLINFYEQHIQYISPTSE</sequence>
<feature type="compositionally biased region" description="Polar residues" evidence="3">
    <location>
        <begin position="292"/>
        <end position="302"/>
    </location>
</feature>
<evidence type="ECO:0000256" key="2">
    <source>
        <dbReference type="ARBA" id="ARBA00023242"/>
    </source>
</evidence>
<feature type="compositionally biased region" description="Acidic residues" evidence="3">
    <location>
        <begin position="56"/>
        <end position="92"/>
    </location>
</feature>
<evidence type="ECO:0000313" key="5">
    <source>
        <dbReference type="EMBL" id="KVH89325.1"/>
    </source>
</evidence>
<accession>A0A103XEK9</accession>
<dbReference type="GO" id="GO:0031507">
    <property type="term" value="P:heterochromatin formation"/>
    <property type="evidence" value="ECO:0007669"/>
    <property type="project" value="InterPro"/>
</dbReference>
<gene>
    <name evidence="5" type="ORF">Ccrd_008688</name>
</gene>
<name>A0A103XEK9_CYNCS</name>
<dbReference type="PANTHER" id="PTHR47240">
    <property type="entry name" value="CHROMO DOMAIN-CONTAINING PROTEIN LHP1"/>
    <property type="match status" value="1"/>
</dbReference>
<proteinExistence type="predicted"/>
<feature type="region of interest" description="Disordered" evidence="3">
    <location>
        <begin position="282"/>
        <end position="304"/>
    </location>
</feature>
<dbReference type="InterPro" id="IPR023780">
    <property type="entry name" value="Chromo_domain"/>
</dbReference>
<organism evidence="5 6">
    <name type="scientific">Cynara cardunculus var. scolymus</name>
    <name type="common">Globe artichoke</name>
    <name type="synonym">Cynara scolymus</name>
    <dbReference type="NCBI Taxonomy" id="59895"/>
    <lineage>
        <taxon>Eukaryota</taxon>
        <taxon>Viridiplantae</taxon>
        <taxon>Streptophyta</taxon>
        <taxon>Embryophyta</taxon>
        <taxon>Tracheophyta</taxon>
        <taxon>Spermatophyta</taxon>
        <taxon>Magnoliopsida</taxon>
        <taxon>eudicotyledons</taxon>
        <taxon>Gunneridae</taxon>
        <taxon>Pentapetalae</taxon>
        <taxon>asterids</taxon>
        <taxon>campanulids</taxon>
        <taxon>Asterales</taxon>
        <taxon>Asteraceae</taxon>
        <taxon>Carduoideae</taxon>
        <taxon>Cardueae</taxon>
        <taxon>Carduinae</taxon>
        <taxon>Cynara</taxon>
    </lineage>
</organism>
<dbReference type="InterPro" id="IPR008251">
    <property type="entry name" value="Chromo_shadow_dom"/>
</dbReference>
<feature type="region of interest" description="Disordered" evidence="3">
    <location>
        <begin position="153"/>
        <end position="194"/>
    </location>
</feature>
<dbReference type="CDD" id="cd00024">
    <property type="entry name" value="CD_CSD"/>
    <property type="match status" value="1"/>
</dbReference>
<dbReference type="SMART" id="SM00300">
    <property type="entry name" value="ChSh"/>
    <property type="match status" value="1"/>
</dbReference>
<evidence type="ECO:0000256" key="1">
    <source>
        <dbReference type="ARBA" id="ARBA00004123"/>
    </source>
</evidence>
<dbReference type="Pfam" id="PF00385">
    <property type="entry name" value="Chromo"/>
    <property type="match status" value="1"/>
</dbReference>
<comment type="caution">
    <text evidence="5">The sequence shown here is derived from an EMBL/GenBank/DDBJ whole genome shotgun (WGS) entry which is preliminary data.</text>
</comment>
<protein>
    <submittedName>
        <fullName evidence="5">Chromo domain-containing protein</fullName>
    </submittedName>
</protein>
<dbReference type="EMBL" id="LEKV01005242">
    <property type="protein sequence ID" value="KVH89325.1"/>
    <property type="molecule type" value="Genomic_DNA"/>
</dbReference>
<feature type="compositionally biased region" description="Basic residues" evidence="3">
    <location>
        <begin position="155"/>
        <end position="168"/>
    </location>
</feature>
<dbReference type="InterPro" id="IPR044251">
    <property type="entry name" value="LHP1-like"/>
</dbReference>
<feature type="region of interest" description="Disordered" evidence="3">
    <location>
        <begin position="1"/>
        <end position="99"/>
    </location>
</feature>
<evidence type="ECO:0000256" key="3">
    <source>
        <dbReference type="SAM" id="MobiDB-lite"/>
    </source>
</evidence>